<keyword evidence="3" id="KW-1185">Reference proteome</keyword>
<gene>
    <name evidence="2" type="ORF">CSSPJE1EN2_LOCUS19814</name>
</gene>
<organism evidence="2 3">
    <name type="scientific">Sphagnum jensenii</name>
    <dbReference type="NCBI Taxonomy" id="128206"/>
    <lineage>
        <taxon>Eukaryota</taxon>
        <taxon>Viridiplantae</taxon>
        <taxon>Streptophyta</taxon>
        <taxon>Embryophyta</taxon>
        <taxon>Bryophyta</taxon>
        <taxon>Sphagnophytina</taxon>
        <taxon>Sphagnopsida</taxon>
        <taxon>Sphagnales</taxon>
        <taxon>Sphagnaceae</taxon>
        <taxon>Sphagnum</taxon>
    </lineage>
</organism>
<dbReference type="Proteomes" id="UP001497522">
    <property type="component" value="Chromosome 6"/>
</dbReference>
<evidence type="ECO:0000313" key="3">
    <source>
        <dbReference type="Proteomes" id="UP001497522"/>
    </source>
</evidence>
<feature type="compositionally biased region" description="Basic and acidic residues" evidence="1">
    <location>
        <begin position="98"/>
        <end position="116"/>
    </location>
</feature>
<name>A0ABP1BPN9_9BRYO</name>
<reference evidence="2" key="1">
    <citation type="submission" date="2024-03" db="EMBL/GenBank/DDBJ databases">
        <authorList>
            <consortium name="ELIXIR-Norway"/>
            <consortium name="Elixir Norway"/>
        </authorList>
    </citation>
    <scope>NUCLEOTIDE SEQUENCE</scope>
</reference>
<dbReference type="EMBL" id="OZ023707">
    <property type="protein sequence ID" value="CAK9877989.1"/>
    <property type="molecule type" value="Genomic_DNA"/>
</dbReference>
<evidence type="ECO:0000256" key="1">
    <source>
        <dbReference type="SAM" id="MobiDB-lite"/>
    </source>
</evidence>
<protein>
    <submittedName>
        <fullName evidence="2">Uncharacterized protein</fullName>
    </submittedName>
</protein>
<feature type="region of interest" description="Disordered" evidence="1">
    <location>
        <begin position="91"/>
        <end position="116"/>
    </location>
</feature>
<accession>A0ABP1BPN9</accession>
<proteinExistence type="predicted"/>
<sequence length="116" mass="12969">MRLASYQTTTTAPVSRGQSIFQTQAHTRSYNSLSKIWTPCKSLTLKEHGKVGKAGGVANMLPPLQELFSLDYCCDLQENCTPAPNFFKRRKTAYPDQNHSHDAEMKSPRENDTGSC</sequence>
<evidence type="ECO:0000313" key="2">
    <source>
        <dbReference type="EMBL" id="CAK9877989.1"/>
    </source>
</evidence>